<evidence type="ECO:0000313" key="2">
    <source>
        <dbReference type="Proteomes" id="UP000002669"/>
    </source>
</evidence>
<evidence type="ECO:0000313" key="1">
    <source>
        <dbReference type="EMBL" id="EFR03834.1"/>
    </source>
</evidence>
<dbReference type="GeneID" id="10026085"/>
<reference evidence="2" key="1">
    <citation type="journal article" date="2012" name="MBio">
        <title>Comparative genome analysis of Trichophyton rubrum and related dermatophytes reveals candidate genes involved in infection.</title>
        <authorList>
            <person name="Martinez D.A."/>
            <person name="Oliver B.G."/>
            <person name="Graeser Y."/>
            <person name="Goldberg J.M."/>
            <person name="Li W."/>
            <person name="Martinez-Rossi N.M."/>
            <person name="Monod M."/>
            <person name="Shelest E."/>
            <person name="Barton R.C."/>
            <person name="Birch E."/>
            <person name="Brakhage A.A."/>
            <person name="Chen Z."/>
            <person name="Gurr S.J."/>
            <person name="Heiman D."/>
            <person name="Heitman J."/>
            <person name="Kosti I."/>
            <person name="Rossi A."/>
            <person name="Saif S."/>
            <person name="Samalova M."/>
            <person name="Saunders C.W."/>
            <person name="Shea T."/>
            <person name="Summerbell R.C."/>
            <person name="Xu J."/>
            <person name="Young S."/>
            <person name="Zeng Q."/>
            <person name="Birren B.W."/>
            <person name="Cuomo C.A."/>
            <person name="White T.C."/>
        </authorList>
    </citation>
    <scope>NUCLEOTIDE SEQUENCE [LARGE SCALE GENOMIC DNA]</scope>
    <source>
        <strain evidence="2">ATCC MYA-4604 / CBS 118893</strain>
    </source>
</reference>
<dbReference type="RefSeq" id="XP_003170842.1">
    <property type="nucleotide sequence ID" value="XM_003170794.1"/>
</dbReference>
<dbReference type="InParanoid" id="E4V1B9"/>
<dbReference type="AlphaFoldDB" id="E4V1B9"/>
<keyword evidence="2" id="KW-1185">Reference proteome</keyword>
<dbReference type="EMBL" id="DS989827">
    <property type="protein sequence ID" value="EFR03834.1"/>
    <property type="molecule type" value="Genomic_DNA"/>
</dbReference>
<dbReference type="Proteomes" id="UP000002669">
    <property type="component" value="Unassembled WGS sequence"/>
</dbReference>
<protein>
    <submittedName>
        <fullName evidence="1">Uncharacterized protein</fullName>
    </submittedName>
</protein>
<accession>E4V1B9</accession>
<gene>
    <name evidence="1" type="ORF">MGYG_06833</name>
</gene>
<sequence>MSLYKKKAETYMPGLTARCIHTRTQYPRTYWANTTTLVPWHNPTSSTAMPRPDQPHNWQLVQKIIRKMARLSSSGGTAGFSPAAGGHVDCSFRIPRHAILRPVGEDNDDVAVVIYNSHTYKTGWNDISDADQTVSTRFSVELARNPLSITYIDLDLEA</sequence>
<name>E4V1B9_ARTGP</name>
<proteinExistence type="predicted"/>
<dbReference type="HOGENOM" id="CLU_1668950_0_0_1"/>
<dbReference type="VEuPathDB" id="FungiDB:MGYG_06833"/>
<organism evidence="2">
    <name type="scientific">Arthroderma gypseum (strain ATCC MYA-4604 / CBS 118893)</name>
    <name type="common">Microsporum gypseum</name>
    <dbReference type="NCBI Taxonomy" id="535722"/>
    <lineage>
        <taxon>Eukaryota</taxon>
        <taxon>Fungi</taxon>
        <taxon>Dikarya</taxon>
        <taxon>Ascomycota</taxon>
        <taxon>Pezizomycotina</taxon>
        <taxon>Eurotiomycetes</taxon>
        <taxon>Eurotiomycetidae</taxon>
        <taxon>Onygenales</taxon>
        <taxon>Arthrodermataceae</taxon>
        <taxon>Nannizzia</taxon>
    </lineage>
</organism>